<dbReference type="Gene3D" id="1.20.90.10">
    <property type="entry name" value="Phospholipase A2 domain"/>
    <property type="match status" value="1"/>
</dbReference>
<dbReference type="Proteomes" id="UP000001307">
    <property type="component" value="Unassembled WGS sequence"/>
</dbReference>
<dbReference type="SUPFAM" id="SSF48619">
    <property type="entry name" value="Phospholipase A2, PLA2"/>
    <property type="match status" value="1"/>
</dbReference>
<dbReference type="EMBL" id="FN653163">
    <property type="protein sequence ID" value="CBY13149.1"/>
    <property type="molecule type" value="Genomic_DNA"/>
</dbReference>
<organism evidence="3">
    <name type="scientific">Oikopleura dioica</name>
    <name type="common">Tunicate</name>
    <dbReference type="NCBI Taxonomy" id="34765"/>
    <lineage>
        <taxon>Eukaryota</taxon>
        <taxon>Metazoa</taxon>
        <taxon>Chordata</taxon>
        <taxon>Tunicata</taxon>
        <taxon>Appendicularia</taxon>
        <taxon>Copelata</taxon>
        <taxon>Oikopleuridae</taxon>
        <taxon>Oikopleura</taxon>
    </lineage>
</organism>
<dbReference type="EMBL" id="HE774658">
    <property type="protein sequence ID" value="CCG47901.1"/>
    <property type="molecule type" value="Genomic_DNA"/>
</dbReference>
<reference evidence="3" key="1">
    <citation type="journal article" date="2010" name="Science">
        <title>Plasticity of animal genome architecture unmasked by rapid evolution of a pelagic tunicate.</title>
        <authorList>
            <person name="Denoeud F."/>
            <person name="Henriet S."/>
            <person name="Mungpakdee S."/>
            <person name="Aury J.M."/>
            <person name="Da Silva C."/>
            <person name="Brinkmann H."/>
            <person name="Mikhaleva J."/>
            <person name="Olsen L.C."/>
            <person name="Jubin C."/>
            <person name="Canestro C."/>
            <person name="Bouquet J.M."/>
            <person name="Danks G."/>
            <person name="Poulain J."/>
            <person name="Campsteijn C."/>
            <person name="Adamski M."/>
            <person name="Cross I."/>
            <person name="Yadetie F."/>
            <person name="Muffato M."/>
            <person name="Louis A."/>
            <person name="Butcher S."/>
            <person name="Tsagkogeorga G."/>
            <person name="Konrad A."/>
            <person name="Singh S."/>
            <person name="Jensen M.F."/>
            <person name="Cong E.H."/>
            <person name="Eikeseth-Otteraa H."/>
            <person name="Noel B."/>
            <person name="Anthouard V."/>
            <person name="Porcel B.M."/>
            <person name="Kachouri-Lafond R."/>
            <person name="Nishino A."/>
            <person name="Ugolini M."/>
            <person name="Chourrout P."/>
            <person name="Nishida H."/>
            <person name="Aasland R."/>
            <person name="Huzurbazar S."/>
            <person name="Westhof E."/>
            <person name="Delsuc F."/>
            <person name="Lehrach H."/>
            <person name="Reinhardt R."/>
            <person name="Weissenbach J."/>
            <person name="Roy S.W."/>
            <person name="Artiguenave F."/>
            <person name="Postlethwait J.H."/>
            <person name="Manak J.R."/>
            <person name="Thompson E.M."/>
            <person name="Jaillon O."/>
            <person name="Du Pasquier L."/>
            <person name="Boudinot P."/>
            <person name="Liberles D.A."/>
            <person name="Volff J.N."/>
            <person name="Philippe H."/>
            <person name="Lenhard B."/>
            <person name="Roest Crollius H."/>
            <person name="Wincker P."/>
            <person name="Chourrout D."/>
        </authorList>
    </citation>
    <scope>NUCLEOTIDE SEQUENCE [LARGE SCALE GENOMIC DNA]</scope>
</reference>
<evidence type="ECO:0000313" key="5">
    <source>
        <dbReference type="Proteomes" id="UP000001307"/>
    </source>
</evidence>
<reference evidence="4" key="2">
    <citation type="submission" date="2012-03" db="EMBL/GenBank/DDBJ databases">
        <title>The evolving proteome of a complex extracellular matrix, the Oikopleura house.</title>
        <authorList>
            <person name="Hosp J."/>
            <person name="Sagane Y."/>
            <person name="Danks G."/>
            <person name="Thompson E.M."/>
        </authorList>
    </citation>
    <scope>NUCLEOTIDE SEQUENCE</scope>
</reference>
<gene>
    <name evidence="4" type="primary">oik49b</name>
    <name evidence="3" type="ORF">GSOID_T00003896001</name>
</gene>
<name>E4XTT7_OIKDI</name>
<accession>E4XTT7</accession>
<dbReference type="InterPro" id="IPR016090">
    <property type="entry name" value="PLA2-like_dom"/>
</dbReference>
<proteinExistence type="inferred from homology"/>
<dbReference type="InterPro" id="IPR036444">
    <property type="entry name" value="PLipase_A2_dom_sf"/>
</dbReference>
<keyword evidence="5" id="KW-1185">Reference proteome</keyword>
<dbReference type="GO" id="GO:0006644">
    <property type="term" value="P:phospholipid metabolic process"/>
    <property type="evidence" value="ECO:0007669"/>
    <property type="project" value="InterPro"/>
</dbReference>
<protein>
    <submittedName>
        <fullName evidence="4">Oikosin 49b</fullName>
    </submittedName>
</protein>
<dbReference type="CDD" id="cd00618">
    <property type="entry name" value="PLA2_like"/>
    <property type="match status" value="1"/>
</dbReference>
<evidence type="ECO:0000256" key="1">
    <source>
        <dbReference type="RuleBase" id="RU003654"/>
    </source>
</evidence>
<dbReference type="SMART" id="SM00085">
    <property type="entry name" value="PA2c"/>
    <property type="match status" value="1"/>
</dbReference>
<feature type="domain" description="Phospholipase A2-like central" evidence="2">
    <location>
        <begin position="80"/>
        <end position="212"/>
    </location>
</feature>
<sequence length="264" mass="29593">MKLFNFFTVGALASQVTLSRTRRDVAYSFSGEEAADFYSDILADISGNTVDEIDQMIMNLMGESEDSVRNMGVRNIGIRKFRQLKIVVLWLQQEQKFGRYCYYGCYCLPEGSHNLAQGGYGKPQDNIDRSCKDFKQCYRCLNEEFGDTSKGCAGEEFGYRFDLLTNADGSKDVQCTNRLGSCRRSVCECDLQLARALSKYESEWDESLHSVKGDFDRETTCAVPPGGGNPILECCGDKTTFPFNQPRRANQCCDGPEAKPLGQC</sequence>
<dbReference type="GO" id="GO:0050482">
    <property type="term" value="P:arachidonate secretion"/>
    <property type="evidence" value="ECO:0007669"/>
    <property type="project" value="InterPro"/>
</dbReference>
<comment type="similarity">
    <text evidence="1">Belongs to the phospholipase A2 family.</text>
</comment>
<dbReference type="AlphaFoldDB" id="E4XTT7"/>
<dbReference type="GO" id="GO:0004623">
    <property type="term" value="F:phospholipase A2 activity"/>
    <property type="evidence" value="ECO:0007669"/>
    <property type="project" value="InterPro"/>
</dbReference>
<dbReference type="Pfam" id="PF00068">
    <property type="entry name" value="Phospholip_A2_1"/>
    <property type="match status" value="1"/>
</dbReference>
<evidence type="ECO:0000313" key="4">
    <source>
        <dbReference type="EMBL" id="CCG47901.1"/>
    </source>
</evidence>
<evidence type="ECO:0000313" key="3">
    <source>
        <dbReference type="EMBL" id="CBY13149.1"/>
    </source>
</evidence>
<evidence type="ECO:0000259" key="2">
    <source>
        <dbReference type="SMART" id="SM00085"/>
    </source>
</evidence>
<dbReference type="OrthoDB" id="6065025at2759"/>